<evidence type="ECO:0000313" key="3">
    <source>
        <dbReference type="Proteomes" id="UP000626109"/>
    </source>
</evidence>
<sequence>MATPQELIDQVKGFCRIDINNKAQWCAWCDIHCEGTKDPGRIPGESIKAFFEAYTRGELVGSAGRQASGAASMLGGAQEAAKPQLADVIRSGQRYSSSFKAAWSAYCTNYGDGTFDPNKMHKEFLEQFLELLGTGAMQVMGGAGLGGYASGKGGRNAQGPVGGAGFGGAQKRARGDSTEWGAGLDPETAALVNRVKELQKGDDSKRKLWSDF</sequence>
<protein>
    <submittedName>
        <fullName evidence="2">Uncharacterized protein</fullName>
    </submittedName>
</protein>
<dbReference type="Proteomes" id="UP000626109">
    <property type="component" value="Unassembled WGS sequence"/>
</dbReference>
<proteinExistence type="predicted"/>
<feature type="compositionally biased region" description="Gly residues" evidence="1">
    <location>
        <begin position="159"/>
        <end position="168"/>
    </location>
</feature>
<accession>A0A813J837</accession>
<reference evidence="2" key="1">
    <citation type="submission" date="2021-02" db="EMBL/GenBank/DDBJ databases">
        <authorList>
            <person name="Dougan E. K."/>
            <person name="Rhodes N."/>
            <person name="Thang M."/>
            <person name="Chan C."/>
        </authorList>
    </citation>
    <scope>NUCLEOTIDE SEQUENCE</scope>
</reference>
<feature type="region of interest" description="Disordered" evidence="1">
    <location>
        <begin position="159"/>
        <end position="185"/>
    </location>
</feature>
<organism evidence="2 3">
    <name type="scientific">Polarella glacialis</name>
    <name type="common">Dinoflagellate</name>
    <dbReference type="NCBI Taxonomy" id="89957"/>
    <lineage>
        <taxon>Eukaryota</taxon>
        <taxon>Sar</taxon>
        <taxon>Alveolata</taxon>
        <taxon>Dinophyceae</taxon>
        <taxon>Suessiales</taxon>
        <taxon>Suessiaceae</taxon>
        <taxon>Polarella</taxon>
    </lineage>
</organism>
<gene>
    <name evidence="2" type="ORF">PGLA2088_LOCUS16797</name>
</gene>
<evidence type="ECO:0000313" key="2">
    <source>
        <dbReference type="EMBL" id="CAE8668052.1"/>
    </source>
</evidence>
<comment type="caution">
    <text evidence="2">The sequence shown here is derived from an EMBL/GenBank/DDBJ whole genome shotgun (WGS) entry which is preliminary data.</text>
</comment>
<feature type="non-terminal residue" evidence="2">
    <location>
        <position position="1"/>
    </location>
</feature>
<evidence type="ECO:0000256" key="1">
    <source>
        <dbReference type="SAM" id="MobiDB-lite"/>
    </source>
</evidence>
<name>A0A813J837_POLGL</name>
<dbReference type="AlphaFoldDB" id="A0A813J837"/>
<dbReference type="EMBL" id="CAJNNW010021500">
    <property type="protein sequence ID" value="CAE8668052.1"/>
    <property type="molecule type" value="Genomic_DNA"/>
</dbReference>